<sequence>MSGNELGLFLRSRRESIDPATAGLPTGSRRRTPGLRRSEVAALAGVSVEYVTRLEQGRDRHPSPPVLGALADVLRLTSNERVHLYRLTKGAEARFPCRAEMTPNRVVRPTVRALLERLEPTMAVLVNHLGDLVARTASFDSFAAPLGLAGEGTDPPNLLRYVLTGDRAREVFPEWPAVADHWVATLKEGPFRADPYVAALADELAVTAGDEFTARVATVPGIPAPTGVLRVNHPSLGPLRLAYESLELPADDSLRLLVYLPADPATTEALEGPAAHPPLRLVSG</sequence>
<feature type="domain" description="HTH cro/C1-type" evidence="1">
    <location>
        <begin position="34"/>
        <end position="81"/>
    </location>
</feature>
<dbReference type="SMART" id="SM00530">
    <property type="entry name" value="HTH_XRE"/>
    <property type="match status" value="1"/>
</dbReference>
<dbReference type="InterPro" id="IPR010982">
    <property type="entry name" value="Lambda_DNA-bd_dom_sf"/>
</dbReference>
<name>A0ABS2ALZ6_9ACTN</name>
<dbReference type="Proteomes" id="UP000632138">
    <property type="component" value="Unassembled WGS sequence"/>
</dbReference>
<gene>
    <name evidence="2" type="ORF">JIG36_32470</name>
</gene>
<dbReference type="InterPro" id="IPR041413">
    <property type="entry name" value="MLTR_LBD"/>
</dbReference>
<protein>
    <submittedName>
        <fullName evidence="2">Helix-turn-helix domain-containing protein</fullName>
    </submittedName>
</protein>
<dbReference type="Gene3D" id="3.30.450.180">
    <property type="match status" value="1"/>
</dbReference>
<organism evidence="2 3">
    <name type="scientific">Paractinoplanes ovalisporus</name>
    <dbReference type="NCBI Taxonomy" id="2810368"/>
    <lineage>
        <taxon>Bacteria</taxon>
        <taxon>Bacillati</taxon>
        <taxon>Actinomycetota</taxon>
        <taxon>Actinomycetes</taxon>
        <taxon>Micromonosporales</taxon>
        <taxon>Micromonosporaceae</taxon>
        <taxon>Paractinoplanes</taxon>
    </lineage>
</organism>
<dbReference type="InterPro" id="IPR001387">
    <property type="entry name" value="Cro/C1-type_HTH"/>
</dbReference>
<evidence type="ECO:0000259" key="1">
    <source>
        <dbReference type="PROSITE" id="PS50943"/>
    </source>
</evidence>
<dbReference type="Pfam" id="PF13560">
    <property type="entry name" value="HTH_31"/>
    <property type="match status" value="1"/>
</dbReference>
<dbReference type="RefSeq" id="WP_203380214.1">
    <property type="nucleotide sequence ID" value="NZ_JAENHP010000013.1"/>
</dbReference>
<dbReference type="PANTHER" id="PTHR35010:SF2">
    <property type="entry name" value="BLL4672 PROTEIN"/>
    <property type="match status" value="1"/>
</dbReference>
<dbReference type="SUPFAM" id="SSF47413">
    <property type="entry name" value="lambda repressor-like DNA-binding domains"/>
    <property type="match status" value="1"/>
</dbReference>
<accession>A0ABS2ALZ6</accession>
<evidence type="ECO:0000313" key="2">
    <source>
        <dbReference type="EMBL" id="MBM2620241.1"/>
    </source>
</evidence>
<dbReference type="Pfam" id="PF17765">
    <property type="entry name" value="MLTR_LBD"/>
    <property type="match status" value="1"/>
</dbReference>
<dbReference type="Gene3D" id="1.10.260.40">
    <property type="entry name" value="lambda repressor-like DNA-binding domains"/>
    <property type="match status" value="1"/>
</dbReference>
<dbReference type="CDD" id="cd00093">
    <property type="entry name" value="HTH_XRE"/>
    <property type="match status" value="1"/>
</dbReference>
<proteinExistence type="predicted"/>
<dbReference type="PROSITE" id="PS50943">
    <property type="entry name" value="HTH_CROC1"/>
    <property type="match status" value="1"/>
</dbReference>
<comment type="caution">
    <text evidence="2">The sequence shown here is derived from an EMBL/GenBank/DDBJ whole genome shotgun (WGS) entry which is preliminary data.</text>
</comment>
<keyword evidence="3" id="KW-1185">Reference proteome</keyword>
<dbReference type="EMBL" id="JAENHP010000013">
    <property type="protein sequence ID" value="MBM2620241.1"/>
    <property type="molecule type" value="Genomic_DNA"/>
</dbReference>
<evidence type="ECO:0000313" key="3">
    <source>
        <dbReference type="Proteomes" id="UP000632138"/>
    </source>
</evidence>
<reference evidence="2 3" key="1">
    <citation type="submission" date="2021-01" db="EMBL/GenBank/DDBJ databases">
        <title>Actinoplanes sp. nov. LDG1-06 isolated from lichen.</title>
        <authorList>
            <person name="Saeng-In P."/>
            <person name="Phongsopitanun W."/>
            <person name="Kanchanasin P."/>
            <person name="Yuki M."/>
            <person name="Kudo T."/>
            <person name="Ohkuma M."/>
            <person name="Tanasupawat S."/>
        </authorList>
    </citation>
    <scope>NUCLEOTIDE SEQUENCE [LARGE SCALE GENOMIC DNA]</scope>
    <source>
        <strain evidence="2 3">LDG1-06</strain>
    </source>
</reference>
<dbReference type="PANTHER" id="PTHR35010">
    <property type="entry name" value="BLL4672 PROTEIN-RELATED"/>
    <property type="match status" value="1"/>
</dbReference>